<protein>
    <submittedName>
        <fullName evidence="1">Uncharacterized protein</fullName>
    </submittedName>
</protein>
<evidence type="ECO:0000313" key="1">
    <source>
        <dbReference type="EMBL" id="KAK9879149.1"/>
    </source>
</evidence>
<dbReference type="AlphaFoldDB" id="A0AAW1UIC1"/>
<proteinExistence type="predicted"/>
<comment type="caution">
    <text evidence="1">The sequence shown here is derived from an EMBL/GenBank/DDBJ whole genome shotgun (WGS) entry which is preliminary data.</text>
</comment>
<gene>
    <name evidence="1" type="ORF">WA026_003998</name>
</gene>
<name>A0AAW1UIC1_9CUCU</name>
<dbReference type="Proteomes" id="UP001431783">
    <property type="component" value="Unassembled WGS sequence"/>
</dbReference>
<accession>A0AAW1UIC1</accession>
<organism evidence="1 2">
    <name type="scientific">Henosepilachna vigintioctopunctata</name>
    <dbReference type="NCBI Taxonomy" id="420089"/>
    <lineage>
        <taxon>Eukaryota</taxon>
        <taxon>Metazoa</taxon>
        <taxon>Ecdysozoa</taxon>
        <taxon>Arthropoda</taxon>
        <taxon>Hexapoda</taxon>
        <taxon>Insecta</taxon>
        <taxon>Pterygota</taxon>
        <taxon>Neoptera</taxon>
        <taxon>Endopterygota</taxon>
        <taxon>Coleoptera</taxon>
        <taxon>Polyphaga</taxon>
        <taxon>Cucujiformia</taxon>
        <taxon>Coccinelloidea</taxon>
        <taxon>Coccinellidae</taxon>
        <taxon>Epilachninae</taxon>
        <taxon>Epilachnini</taxon>
        <taxon>Henosepilachna</taxon>
    </lineage>
</organism>
<evidence type="ECO:0000313" key="2">
    <source>
        <dbReference type="Proteomes" id="UP001431783"/>
    </source>
</evidence>
<reference evidence="1 2" key="1">
    <citation type="submission" date="2023-03" db="EMBL/GenBank/DDBJ databases">
        <title>Genome insight into feeding habits of ladybird beetles.</title>
        <authorList>
            <person name="Li H.-S."/>
            <person name="Huang Y.-H."/>
            <person name="Pang H."/>
        </authorList>
    </citation>
    <scope>NUCLEOTIDE SEQUENCE [LARGE SCALE GENOMIC DNA]</scope>
    <source>
        <strain evidence="1">SYSU_2023b</strain>
        <tissue evidence="1">Whole body</tissue>
    </source>
</reference>
<keyword evidence="2" id="KW-1185">Reference proteome</keyword>
<sequence length="150" mass="18084">MELQIMFIKFQSKRTAYGLNINCKKNKIMIKMKHSPNNDNPSRKWRAWRDLACVLIYLDCSGDGSRDNCLEIRNQVQHRTTWKRVKACMCEPCTFTLAECDKVEAFEIWLYMRILKMLWRHKVRKKVVLQRAHKDRNKKIGVLRAYKEKY</sequence>
<dbReference type="EMBL" id="JARQZJ010000061">
    <property type="protein sequence ID" value="KAK9879149.1"/>
    <property type="molecule type" value="Genomic_DNA"/>
</dbReference>